<dbReference type="RefSeq" id="WP_386736534.1">
    <property type="nucleotide sequence ID" value="NZ_JBHRXI010000016.1"/>
</dbReference>
<gene>
    <name evidence="3" type="ORF">ACFORG_16070</name>
</gene>
<evidence type="ECO:0000256" key="1">
    <source>
        <dbReference type="SAM" id="MobiDB-lite"/>
    </source>
</evidence>
<dbReference type="Proteomes" id="UP001595629">
    <property type="component" value="Unassembled WGS sequence"/>
</dbReference>
<sequence length="141" mass="15616">MSKDNDYEVGYGKPPKHTRFRKGQSGNARGRKQGSCNFQTDLEEVLEARVAIKENGQARKVTSQQAALRRLLEKALAGDPRALDRLLNLAEQLSDAKEARSAERSLSDEEADILRRYEETILTQALADGRLSDDGEAGDAQ</sequence>
<dbReference type="EMBL" id="JBHRXI010000016">
    <property type="protein sequence ID" value="MFC3615280.1"/>
    <property type="molecule type" value="Genomic_DNA"/>
</dbReference>
<dbReference type="Pfam" id="PF18932">
    <property type="entry name" value="DUF5681"/>
    <property type="match status" value="1"/>
</dbReference>
<reference evidence="4" key="1">
    <citation type="journal article" date="2019" name="Int. J. Syst. Evol. Microbiol.">
        <title>The Global Catalogue of Microorganisms (GCM) 10K type strain sequencing project: providing services to taxonomists for standard genome sequencing and annotation.</title>
        <authorList>
            <consortium name="The Broad Institute Genomics Platform"/>
            <consortium name="The Broad Institute Genome Sequencing Center for Infectious Disease"/>
            <person name="Wu L."/>
            <person name="Ma J."/>
        </authorList>
    </citation>
    <scope>NUCLEOTIDE SEQUENCE [LARGE SCALE GENOMIC DNA]</scope>
    <source>
        <strain evidence="4">KCTC 42911</strain>
    </source>
</reference>
<keyword evidence="4" id="KW-1185">Reference proteome</keyword>
<proteinExistence type="predicted"/>
<feature type="region of interest" description="Disordered" evidence="1">
    <location>
        <begin position="1"/>
        <end position="37"/>
    </location>
</feature>
<name>A0ABV7TN82_9RHOB</name>
<feature type="domain" description="DUF5681" evidence="2">
    <location>
        <begin position="16"/>
        <end position="92"/>
    </location>
</feature>
<comment type="caution">
    <text evidence="3">The sequence shown here is derived from an EMBL/GenBank/DDBJ whole genome shotgun (WGS) entry which is preliminary data.</text>
</comment>
<evidence type="ECO:0000313" key="4">
    <source>
        <dbReference type="Proteomes" id="UP001595629"/>
    </source>
</evidence>
<evidence type="ECO:0000313" key="3">
    <source>
        <dbReference type="EMBL" id="MFC3615280.1"/>
    </source>
</evidence>
<protein>
    <submittedName>
        <fullName evidence="3">DUF5681 domain-containing protein</fullName>
    </submittedName>
</protein>
<accession>A0ABV7TN82</accession>
<dbReference type="InterPro" id="IPR043736">
    <property type="entry name" value="DUF5681"/>
</dbReference>
<organism evidence="3 4">
    <name type="scientific">Lutimaribacter marinistellae</name>
    <dbReference type="NCBI Taxonomy" id="1820329"/>
    <lineage>
        <taxon>Bacteria</taxon>
        <taxon>Pseudomonadati</taxon>
        <taxon>Pseudomonadota</taxon>
        <taxon>Alphaproteobacteria</taxon>
        <taxon>Rhodobacterales</taxon>
        <taxon>Roseobacteraceae</taxon>
        <taxon>Lutimaribacter</taxon>
    </lineage>
</organism>
<evidence type="ECO:0000259" key="2">
    <source>
        <dbReference type="Pfam" id="PF18932"/>
    </source>
</evidence>